<name>A0AAF5CXY1_STRER</name>
<proteinExistence type="predicted"/>
<sequence length="194" mass="23113">MRMGYSHNDTFSGLDDFSNIQNDFSDDFDSYVDSVTSCGEMSYQKEASKNKSEDSVTERHFCMRCRESLAYKYVLKEKCCEELKDWLVHHSDILKTWELTHEGNRRYPLNKYDEDFYELQLKEKILPNFDSIQWEKWKHCFVGNNFKDWEVDVPNLFFIEGGPEFVKQCGGENFRLTEDRESIEAWIINTLTNL</sequence>
<organism evidence="1 2">
    <name type="scientific">Strongyloides stercoralis</name>
    <name type="common">Threadworm</name>
    <dbReference type="NCBI Taxonomy" id="6248"/>
    <lineage>
        <taxon>Eukaryota</taxon>
        <taxon>Metazoa</taxon>
        <taxon>Ecdysozoa</taxon>
        <taxon>Nematoda</taxon>
        <taxon>Chromadorea</taxon>
        <taxon>Rhabditida</taxon>
        <taxon>Tylenchina</taxon>
        <taxon>Panagrolaimomorpha</taxon>
        <taxon>Strongyloidoidea</taxon>
        <taxon>Strongyloididae</taxon>
        <taxon>Strongyloides</taxon>
    </lineage>
</organism>
<keyword evidence="1" id="KW-1185">Reference proteome</keyword>
<accession>A0AAF5CXY1</accession>
<dbReference type="Proteomes" id="UP000035681">
    <property type="component" value="Unplaced"/>
</dbReference>
<evidence type="ECO:0000313" key="2">
    <source>
        <dbReference type="WBParaSite" id="TCONS_00003430.p1"/>
    </source>
</evidence>
<protein>
    <submittedName>
        <fullName evidence="2">Uncharacterized protein</fullName>
    </submittedName>
</protein>
<dbReference type="WBParaSite" id="TCONS_00003430.p1">
    <property type="protein sequence ID" value="TCONS_00003430.p1"/>
    <property type="gene ID" value="XLOC_003171"/>
</dbReference>
<dbReference type="AlphaFoldDB" id="A0AAF5CXY1"/>
<reference evidence="2" key="1">
    <citation type="submission" date="2024-02" db="UniProtKB">
        <authorList>
            <consortium name="WormBaseParasite"/>
        </authorList>
    </citation>
    <scope>IDENTIFICATION</scope>
</reference>
<evidence type="ECO:0000313" key="1">
    <source>
        <dbReference type="Proteomes" id="UP000035681"/>
    </source>
</evidence>